<reference evidence="1 2" key="1">
    <citation type="journal article" date="2017" name="BMC Genomics">
        <title>Comparative genomic and phylogenomic analyses of the Bifidobacteriaceae family.</title>
        <authorList>
            <person name="Lugli G.A."/>
            <person name="Milani C."/>
            <person name="Turroni F."/>
            <person name="Duranti S."/>
            <person name="Mancabelli L."/>
            <person name="Mangifesta M."/>
            <person name="Ferrario C."/>
            <person name="Modesto M."/>
            <person name="Mattarelli P."/>
            <person name="Jiri K."/>
            <person name="van Sinderen D."/>
            <person name="Ventura M."/>
        </authorList>
    </citation>
    <scope>NUCLEOTIDE SEQUENCE [LARGE SCALE GENOMIC DNA]</scope>
    <source>
        <strain evidence="1 2">LMG 21773</strain>
    </source>
</reference>
<dbReference type="InterPro" id="IPR053916">
    <property type="entry name" value="DUF6978"/>
</dbReference>
<gene>
    <name evidence="1" type="ORF">AEAE_0519</name>
</gene>
<evidence type="ECO:0008006" key="3">
    <source>
        <dbReference type="Google" id="ProtNLM"/>
    </source>
</evidence>
<accession>A0A261FA55</accession>
<comment type="caution">
    <text evidence="1">The sequence shown here is derived from an EMBL/GenBank/DDBJ whole genome shotgun (WGS) entry which is preliminary data.</text>
</comment>
<sequence>MSRVKLTEEEARSLIHEVKRSVESLVAMPAAGEQNKEFHVKSSHSEHHYTVALYQGRKNPHRHSISARITVNGVLLLRLCVNGSPHNNPDHTRVSGTHWHIYSEEYEDRYAVEASLSSDDFIDSTVALLERFHVVEKPQFQGGLL</sequence>
<dbReference type="OrthoDB" id="1550866at2"/>
<proteinExistence type="predicted"/>
<dbReference type="Pfam" id="PF22398">
    <property type="entry name" value="DUF6978"/>
    <property type="match status" value="1"/>
</dbReference>
<organism evidence="1 2">
    <name type="scientific">Aeriscardovia aeriphila</name>
    <dbReference type="NCBI Taxonomy" id="218139"/>
    <lineage>
        <taxon>Bacteria</taxon>
        <taxon>Bacillati</taxon>
        <taxon>Actinomycetota</taxon>
        <taxon>Actinomycetes</taxon>
        <taxon>Bifidobacteriales</taxon>
        <taxon>Bifidobacteriaceae</taxon>
        <taxon>Aeriscardovia</taxon>
    </lineage>
</organism>
<protein>
    <recommendedName>
        <fullName evidence="3">Prophage protein</fullName>
    </recommendedName>
</protein>
<dbReference type="Proteomes" id="UP000228976">
    <property type="component" value="Unassembled WGS sequence"/>
</dbReference>
<dbReference type="EMBL" id="MWWU01000002">
    <property type="protein sequence ID" value="OZG56031.1"/>
    <property type="molecule type" value="Genomic_DNA"/>
</dbReference>
<evidence type="ECO:0000313" key="1">
    <source>
        <dbReference type="EMBL" id="OZG56031.1"/>
    </source>
</evidence>
<keyword evidence="2" id="KW-1185">Reference proteome</keyword>
<evidence type="ECO:0000313" key="2">
    <source>
        <dbReference type="Proteomes" id="UP000228976"/>
    </source>
</evidence>
<name>A0A261FA55_9BIFI</name>
<dbReference type="AlphaFoldDB" id="A0A261FA55"/>
<dbReference type="RefSeq" id="WP_094689602.1">
    <property type="nucleotide sequence ID" value="NZ_JACBYZ010000001.1"/>
</dbReference>